<keyword evidence="1" id="KW-0678">Repressor</keyword>
<keyword evidence="2" id="KW-0805">Transcription regulation</keyword>
<evidence type="ECO:0000259" key="5">
    <source>
        <dbReference type="Pfam" id="PF00356"/>
    </source>
</evidence>
<evidence type="ECO:0000256" key="4">
    <source>
        <dbReference type="ARBA" id="ARBA00023163"/>
    </source>
</evidence>
<proteinExistence type="predicted"/>
<dbReference type="GO" id="GO:0003700">
    <property type="term" value="F:DNA-binding transcription factor activity"/>
    <property type="evidence" value="ECO:0007669"/>
    <property type="project" value="TreeGrafter"/>
</dbReference>
<organism evidence="7 8">
    <name type="scientific">Gilliamella apicola</name>
    <dbReference type="NCBI Taxonomy" id="1196095"/>
    <lineage>
        <taxon>Bacteria</taxon>
        <taxon>Pseudomonadati</taxon>
        <taxon>Pseudomonadota</taxon>
        <taxon>Gammaproteobacteria</taxon>
        <taxon>Orbales</taxon>
        <taxon>Orbaceae</taxon>
        <taxon>Gilliamella</taxon>
    </lineage>
</organism>
<dbReference type="InterPro" id="IPR028082">
    <property type="entry name" value="Peripla_BP_I"/>
</dbReference>
<dbReference type="Gene3D" id="3.40.50.2300">
    <property type="match status" value="2"/>
</dbReference>
<evidence type="ECO:0000313" key="7">
    <source>
        <dbReference type="EMBL" id="TSJ98118.1"/>
    </source>
</evidence>
<protein>
    <submittedName>
        <fullName evidence="7">LacI family transcriptional regulator</fullName>
    </submittedName>
</protein>
<evidence type="ECO:0000256" key="2">
    <source>
        <dbReference type="ARBA" id="ARBA00023015"/>
    </source>
</evidence>
<dbReference type="PANTHER" id="PTHR30146:SF151">
    <property type="entry name" value="HTH-TYPE TRANSCRIPTIONAL REPRESSOR CYTR"/>
    <property type="match status" value="1"/>
</dbReference>
<dbReference type="InterPro" id="IPR000843">
    <property type="entry name" value="HTH_LacI"/>
</dbReference>
<feature type="domain" description="HTH lacI-type" evidence="5">
    <location>
        <begin position="5"/>
        <end position="46"/>
    </location>
</feature>
<dbReference type="EMBL" id="VMHM01000012">
    <property type="protein sequence ID" value="TSJ98118.1"/>
    <property type="molecule type" value="Genomic_DNA"/>
</dbReference>
<dbReference type="Pfam" id="PF00532">
    <property type="entry name" value="Peripla_BP_1"/>
    <property type="match status" value="1"/>
</dbReference>
<comment type="caution">
    <text evidence="7">The sequence shown here is derived from an EMBL/GenBank/DDBJ whole genome shotgun (WGS) entry which is preliminary data.</text>
</comment>
<dbReference type="Pfam" id="PF00356">
    <property type="entry name" value="LacI"/>
    <property type="match status" value="1"/>
</dbReference>
<dbReference type="CDD" id="cd06267">
    <property type="entry name" value="PBP1_LacI_sugar_binding-like"/>
    <property type="match status" value="1"/>
</dbReference>
<dbReference type="PANTHER" id="PTHR30146">
    <property type="entry name" value="LACI-RELATED TRANSCRIPTIONAL REPRESSOR"/>
    <property type="match status" value="1"/>
</dbReference>
<dbReference type="SUPFAM" id="SSF47413">
    <property type="entry name" value="lambda repressor-like DNA-binding domains"/>
    <property type="match status" value="1"/>
</dbReference>
<dbReference type="Proteomes" id="UP000319483">
    <property type="component" value="Unassembled WGS sequence"/>
</dbReference>
<evidence type="ECO:0000313" key="8">
    <source>
        <dbReference type="Proteomes" id="UP000319483"/>
    </source>
</evidence>
<evidence type="ECO:0000256" key="3">
    <source>
        <dbReference type="ARBA" id="ARBA00023125"/>
    </source>
</evidence>
<evidence type="ECO:0000256" key="1">
    <source>
        <dbReference type="ARBA" id="ARBA00022491"/>
    </source>
</evidence>
<reference evidence="7 8" key="1">
    <citation type="submission" date="2019-07" db="EMBL/GenBank/DDBJ databases">
        <title>Gilliamella genomes.</title>
        <authorList>
            <person name="Zheng H."/>
        </authorList>
    </citation>
    <scope>NUCLEOTIDE SEQUENCE [LARGE SCALE GENOMIC DNA]</scope>
    <source>
        <strain evidence="7 8">W8127</strain>
    </source>
</reference>
<dbReference type="Gene3D" id="1.10.260.40">
    <property type="entry name" value="lambda repressor-like DNA-binding domains"/>
    <property type="match status" value="1"/>
</dbReference>
<dbReference type="RefSeq" id="WP_144092350.1">
    <property type="nucleotide sequence ID" value="NZ_VMHM01000012.1"/>
</dbReference>
<name>A0A556SAI5_9GAMM</name>
<evidence type="ECO:0000259" key="6">
    <source>
        <dbReference type="Pfam" id="PF00532"/>
    </source>
</evidence>
<accession>A0A556SAI5</accession>
<dbReference type="AlphaFoldDB" id="A0A556SAI5"/>
<feature type="domain" description="Periplasmic binding protein/LacI sugar binding" evidence="6">
    <location>
        <begin position="78"/>
        <end position="244"/>
    </location>
</feature>
<keyword evidence="4" id="KW-0804">Transcription</keyword>
<gene>
    <name evidence="7" type="ORF">FPQ15_09390</name>
</gene>
<dbReference type="SUPFAM" id="SSF53822">
    <property type="entry name" value="Periplasmic binding protein-like I"/>
    <property type="match status" value="1"/>
</dbReference>
<dbReference type="InterPro" id="IPR001761">
    <property type="entry name" value="Peripla_BP/Lac1_sug-bd_dom"/>
</dbReference>
<keyword evidence="3" id="KW-0238">DNA-binding</keyword>
<dbReference type="CDD" id="cd01392">
    <property type="entry name" value="HTH_LacI"/>
    <property type="match status" value="1"/>
</dbReference>
<dbReference type="InterPro" id="IPR010982">
    <property type="entry name" value="Lambda_DNA-bd_dom_sf"/>
</dbReference>
<dbReference type="GO" id="GO:0000976">
    <property type="term" value="F:transcription cis-regulatory region binding"/>
    <property type="evidence" value="ECO:0007669"/>
    <property type="project" value="TreeGrafter"/>
</dbReference>
<sequence>MAKKTLSTIAKQANLSIASVSRVLKKPHLTSPMTQSKVYQAIEELNIDIHNNFKPHNDHNSSNKILVLDNQFITRTLINYGLEQTLTQTGFAIFYFRFPYQTKKDIHYLIKYISQNSFAGILVINDAPYLQELEHFKKALPPIVLVNHFSLNFICVHFDHLVIGHQITQYLLNNSHSKIAVLFNDNNKISSTLFLQGYKQALLRANINLNKDYLIEDCFTYEHGRAAIKQLINSNHPPTAIICCDNVNLNYLDERFQNYPSFSTNYSVILGALHQAKESEIQLPQPITITYLSHSTDRQYNELDKLSRVNKPMYKMGQEAATLLCQYIRNELATTKRYHIIETETFFY</sequence>